<dbReference type="SUPFAM" id="SSF52283">
    <property type="entry name" value="Formate/glycerate dehydrogenase catalytic domain-like"/>
    <property type="match status" value="1"/>
</dbReference>
<dbReference type="PANTHER" id="PTHR42789">
    <property type="entry name" value="D-ISOMER SPECIFIC 2-HYDROXYACID DEHYDROGENASE FAMILY PROTEIN (AFU_ORTHOLOGUE AFUA_6G10090)"/>
    <property type="match status" value="1"/>
</dbReference>
<dbReference type="Proteomes" id="UP000179034">
    <property type="component" value="Unassembled WGS sequence"/>
</dbReference>
<dbReference type="InterPro" id="IPR006140">
    <property type="entry name" value="D-isomer_DH_NAD-bd"/>
</dbReference>
<keyword evidence="2" id="KW-0560">Oxidoreductase</keyword>
<dbReference type="PANTHER" id="PTHR42789:SF1">
    <property type="entry name" value="D-ISOMER SPECIFIC 2-HYDROXYACID DEHYDROGENASE FAMILY PROTEIN (AFU_ORTHOLOGUE AFUA_6G10090)"/>
    <property type="match status" value="1"/>
</dbReference>
<reference evidence="5 6" key="1">
    <citation type="journal article" date="2016" name="Nat. Commun.">
        <title>Thousands of microbial genomes shed light on interconnected biogeochemical processes in an aquifer system.</title>
        <authorList>
            <person name="Anantharaman K."/>
            <person name="Brown C.T."/>
            <person name="Hug L.A."/>
            <person name="Sharon I."/>
            <person name="Castelle C.J."/>
            <person name="Probst A.J."/>
            <person name="Thomas B.C."/>
            <person name="Singh A."/>
            <person name="Wilkins M.J."/>
            <person name="Karaoz U."/>
            <person name="Brodie E.L."/>
            <person name="Williams K.H."/>
            <person name="Hubbard S.S."/>
            <person name="Banfield J.F."/>
        </authorList>
    </citation>
    <scope>NUCLEOTIDE SEQUENCE [LARGE SCALE GENOMIC DNA]</scope>
</reference>
<evidence type="ECO:0000256" key="3">
    <source>
        <dbReference type="ARBA" id="ARBA00023027"/>
    </source>
</evidence>
<dbReference type="Pfam" id="PF02826">
    <property type="entry name" value="2-Hacid_dh_C"/>
    <property type="match status" value="1"/>
</dbReference>
<organism evidence="5 6">
    <name type="scientific">Candidatus Glassbacteria bacterium RBG_16_58_8</name>
    <dbReference type="NCBI Taxonomy" id="1817866"/>
    <lineage>
        <taxon>Bacteria</taxon>
        <taxon>Candidatus Glassiibacteriota</taxon>
    </lineage>
</organism>
<keyword evidence="3" id="KW-0520">NAD</keyword>
<protein>
    <recommendedName>
        <fullName evidence="4">D-isomer specific 2-hydroxyacid dehydrogenase NAD-binding domain-containing protein</fullName>
    </recommendedName>
</protein>
<dbReference type="SUPFAM" id="SSF51735">
    <property type="entry name" value="NAD(P)-binding Rossmann-fold domains"/>
    <property type="match status" value="1"/>
</dbReference>
<gene>
    <name evidence="5" type="ORF">A2Z06_00595</name>
</gene>
<evidence type="ECO:0000256" key="1">
    <source>
        <dbReference type="ARBA" id="ARBA00005854"/>
    </source>
</evidence>
<proteinExistence type="inferred from homology"/>
<evidence type="ECO:0000259" key="4">
    <source>
        <dbReference type="Pfam" id="PF02826"/>
    </source>
</evidence>
<feature type="non-terminal residue" evidence="5">
    <location>
        <position position="255"/>
    </location>
</feature>
<name>A0A1F5YC97_9BACT</name>
<evidence type="ECO:0000256" key="2">
    <source>
        <dbReference type="ARBA" id="ARBA00023002"/>
    </source>
</evidence>
<dbReference type="InterPro" id="IPR029753">
    <property type="entry name" value="D-isomer_DH_CS"/>
</dbReference>
<dbReference type="PROSITE" id="PS00671">
    <property type="entry name" value="D_2_HYDROXYACID_DH_3"/>
    <property type="match status" value="1"/>
</dbReference>
<dbReference type="GO" id="GO:0051287">
    <property type="term" value="F:NAD binding"/>
    <property type="evidence" value="ECO:0007669"/>
    <property type="project" value="InterPro"/>
</dbReference>
<dbReference type="PROSITE" id="PS00670">
    <property type="entry name" value="D_2_HYDROXYACID_DH_2"/>
    <property type="match status" value="1"/>
</dbReference>
<comment type="caution">
    <text evidence="5">The sequence shown here is derived from an EMBL/GenBank/DDBJ whole genome shotgun (WGS) entry which is preliminary data.</text>
</comment>
<sequence length="255" mass="27680">MRREERTVVIPEEVFAVSPDLDFGSLRIVRKPRGKPLPWIGHEVSDAFGLITLLTDRVTASAMDSLPGLRVIANCAVGVDNVDIPAATERGIWVTHTPGVLTEATADLTWALILAVARRIREGEETIRHLEFGGWGFDLLLGMELSGRTLGIIGPGRIGTAVARRGRAFGMSIGYYGRKRNPLFEAETGGRYFPLRKLLQVADVVSIHVPLDPATEGLIGEKELGLLKSDAILINTSRGGIIDEGALIRALERGK</sequence>
<dbReference type="AlphaFoldDB" id="A0A1F5YC97"/>
<dbReference type="InterPro" id="IPR036291">
    <property type="entry name" value="NAD(P)-bd_dom_sf"/>
</dbReference>
<dbReference type="GO" id="GO:0016616">
    <property type="term" value="F:oxidoreductase activity, acting on the CH-OH group of donors, NAD or NADP as acceptor"/>
    <property type="evidence" value="ECO:0007669"/>
    <property type="project" value="InterPro"/>
</dbReference>
<evidence type="ECO:0000313" key="6">
    <source>
        <dbReference type="Proteomes" id="UP000179034"/>
    </source>
</evidence>
<dbReference type="Gene3D" id="3.40.50.720">
    <property type="entry name" value="NAD(P)-binding Rossmann-like Domain"/>
    <property type="match status" value="2"/>
</dbReference>
<dbReference type="EMBL" id="MFIW01000051">
    <property type="protein sequence ID" value="OGF97794.1"/>
    <property type="molecule type" value="Genomic_DNA"/>
</dbReference>
<dbReference type="InterPro" id="IPR050857">
    <property type="entry name" value="D-2-hydroxyacid_DH"/>
</dbReference>
<evidence type="ECO:0000313" key="5">
    <source>
        <dbReference type="EMBL" id="OGF97794.1"/>
    </source>
</evidence>
<comment type="similarity">
    <text evidence="1">Belongs to the D-isomer specific 2-hydroxyacid dehydrogenase family.</text>
</comment>
<feature type="domain" description="D-isomer specific 2-hydroxyacid dehydrogenase NAD-binding" evidence="4">
    <location>
        <begin position="111"/>
        <end position="255"/>
    </location>
</feature>
<accession>A0A1F5YC97</accession>